<dbReference type="OrthoDB" id="2140771at2"/>
<organism evidence="2 3">
    <name type="scientific">Staphylococcus gallinarum</name>
    <dbReference type="NCBI Taxonomy" id="1293"/>
    <lineage>
        <taxon>Bacteria</taxon>
        <taxon>Bacillati</taxon>
        <taxon>Bacillota</taxon>
        <taxon>Bacilli</taxon>
        <taxon>Bacillales</taxon>
        <taxon>Staphylococcaceae</taxon>
        <taxon>Staphylococcus</taxon>
    </lineage>
</organism>
<name>A0A0D0RL52_STAGA</name>
<dbReference type="EMBL" id="BKAX01000001">
    <property type="protein sequence ID" value="GEQ04525.1"/>
    <property type="molecule type" value="Genomic_DNA"/>
</dbReference>
<dbReference type="STRING" id="1293.SH09_10760"/>
<dbReference type="RefSeq" id="WP_042739652.1">
    <property type="nucleotide sequence ID" value="NZ_BKAX01000001.1"/>
</dbReference>
<evidence type="ECO:0000313" key="1">
    <source>
        <dbReference type="EMBL" id="GEQ04525.1"/>
    </source>
</evidence>
<accession>A0A0D0RL52</accession>
<dbReference type="Proteomes" id="UP000255277">
    <property type="component" value="Unassembled WGS sequence"/>
</dbReference>
<protein>
    <recommendedName>
        <fullName evidence="5">IrrE N-terminal-like domain-containing protein</fullName>
    </recommendedName>
</protein>
<gene>
    <name evidence="2" type="ORF">NCTC12195_01513</name>
    <name evidence="1" type="ORF">SGA02_03530</name>
</gene>
<evidence type="ECO:0000313" key="3">
    <source>
        <dbReference type="Proteomes" id="UP000255277"/>
    </source>
</evidence>
<reference evidence="2 3" key="1">
    <citation type="submission" date="2018-06" db="EMBL/GenBank/DDBJ databases">
        <authorList>
            <consortium name="Pathogen Informatics"/>
            <person name="Doyle S."/>
        </authorList>
    </citation>
    <scope>NUCLEOTIDE SEQUENCE [LARGE SCALE GENOMIC DNA]</scope>
    <source>
        <strain evidence="2 3">NCTC12195</strain>
    </source>
</reference>
<keyword evidence="4" id="KW-1185">Reference proteome</keyword>
<reference evidence="1 4" key="2">
    <citation type="submission" date="2019-07" db="EMBL/GenBank/DDBJ databases">
        <title>Whole genome shotgun sequence of Staphylococcus gallinarum NBRC 109767.</title>
        <authorList>
            <person name="Hosoyama A."/>
            <person name="Uohara A."/>
            <person name="Ohji S."/>
            <person name="Ichikawa N."/>
        </authorList>
    </citation>
    <scope>NUCLEOTIDE SEQUENCE [LARGE SCALE GENOMIC DNA]</scope>
    <source>
        <strain evidence="1 4">NBRC 109767</strain>
    </source>
</reference>
<evidence type="ECO:0008006" key="5">
    <source>
        <dbReference type="Google" id="ProtNLM"/>
    </source>
</evidence>
<proteinExistence type="predicted"/>
<evidence type="ECO:0000313" key="2">
    <source>
        <dbReference type="EMBL" id="SUM32073.1"/>
    </source>
</evidence>
<dbReference type="Proteomes" id="UP000321057">
    <property type="component" value="Unassembled WGS sequence"/>
</dbReference>
<dbReference type="AlphaFoldDB" id="A0A0D0RL52"/>
<dbReference type="EMBL" id="UHDK01000001">
    <property type="protein sequence ID" value="SUM32073.1"/>
    <property type="molecule type" value="Genomic_DNA"/>
</dbReference>
<sequence length="96" mass="10933">MNIDVCGVKYKIVQIEDVDNDPSCLGLCIYKDSLIQLKQGLSFERKKQILIHELLHAMMYEAGYEEHDEILVGNLSIVINQVIAQNDIKATLNELE</sequence>
<evidence type="ECO:0000313" key="4">
    <source>
        <dbReference type="Proteomes" id="UP000321057"/>
    </source>
</evidence>